<evidence type="ECO:0000313" key="3">
    <source>
        <dbReference type="Proteomes" id="UP000193240"/>
    </source>
</evidence>
<dbReference type="AlphaFoldDB" id="A0A1Y2LNY3"/>
<dbReference type="PANTHER" id="PTHR42791:SF14">
    <property type="entry name" value="N-ACETYLTRANSFERASE DOMAIN-CONTAINING PROTEIN"/>
    <property type="match status" value="1"/>
</dbReference>
<dbReference type="InterPro" id="IPR052523">
    <property type="entry name" value="Trichothecene_AcTrans"/>
</dbReference>
<dbReference type="SUPFAM" id="SSF55729">
    <property type="entry name" value="Acyl-CoA N-acyltransferases (Nat)"/>
    <property type="match status" value="1"/>
</dbReference>
<dbReference type="CDD" id="cd04301">
    <property type="entry name" value="NAT_SF"/>
    <property type="match status" value="1"/>
</dbReference>
<dbReference type="GO" id="GO:0016747">
    <property type="term" value="F:acyltransferase activity, transferring groups other than amino-acyl groups"/>
    <property type="evidence" value="ECO:0007669"/>
    <property type="project" value="InterPro"/>
</dbReference>
<reference evidence="2 3" key="1">
    <citation type="journal article" date="2017" name="Genome Announc.">
        <title>Genome sequence of the saprophytic ascomycete Epicoccum nigrum ICMP 19927 strain isolated from New Zealand.</title>
        <authorList>
            <person name="Fokin M."/>
            <person name="Fleetwood D."/>
            <person name="Weir B.S."/>
            <person name="Villas-Boas S.G."/>
        </authorList>
    </citation>
    <scope>NUCLEOTIDE SEQUENCE [LARGE SCALE GENOMIC DNA]</scope>
    <source>
        <strain evidence="2 3">ICMP 19927</strain>
    </source>
</reference>
<proteinExistence type="predicted"/>
<dbReference type="OMA" id="EMDRRWW"/>
<dbReference type="PROSITE" id="PS51186">
    <property type="entry name" value="GNAT"/>
    <property type="match status" value="1"/>
</dbReference>
<dbReference type="Pfam" id="PF00583">
    <property type="entry name" value="Acetyltransf_1"/>
    <property type="match status" value="1"/>
</dbReference>
<dbReference type="InterPro" id="IPR000182">
    <property type="entry name" value="GNAT_dom"/>
</dbReference>
<dbReference type="Proteomes" id="UP000193240">
    <property type="component" value="Unassembled WGS sequence"/>
</dbReference>
<evidence type="ECO:0000313" key="2">
    <source>
        <dbReference type="EMBL" id="OSS45309.1"/>
    </source>
</evidence>
<organism evidence="2 3">
    <name type="scientific">Epicoccum nigrum</name>
    <name type="common">Soil fungus</name>
    <name type="synonym">Epicoccum purpurascens</name>
    <dbReference type="NCBI Taxonomy" id="105696"/>
    <lineage>
        <taxon>Eukaryota</taxon>
        <taxon>Fungi</taxon>
        <taxon>Dikarya</taxon>
        <taxon>Ascomycota</taxon>
        <taxon>Pezizomycotina</taxon>
        <taxon>Dothideomycetes</taxon>
        <taxon>Pleosporomycetidae</taxon>
        <taxon>Pleosporales</taxon>
        <taxon>Pleosporineae</taxon>
        <taxon>Didymellaceae</taxon>
        <taxon>Epicoccum</taxon>
    </lineage>
</organism>
<name>A0A1Y2LNY3_EPING</name>
<gene>
    <name evidence="2" type="ORF">B5807_10330</name>
</gene>
<dbReference type="InParanoid" id="A0A1Y2LNY3"/>
<sequence length="210" mass="23510">MSIKVRPVSDTELHRSCVIETAAYADSNLSPILFPGPFPPDSMQQRVDQLIKMREHDPTAVYLQAIDTASGRMIAAAKWHLYKTSEDTKISMRKLEFGPGTNPEACLAFFGGMAEKKKEIVGSRPHLYLHMLHTDPEYQGRGAGSALMEWGKQKADELGLPIYLESSTKGYPFYKKHGFEDVETLVVDFSPYGGPVHEQPLMMRKTCTSL</sequence>
<dbReference type="PANTHER" id="PTHR42791">
    <property type="entry name" value="GNAT FAMILY ACETYLTRANSFERASE"/>
    <property type="match status" value="1"/>
</dbReference>
<evidence type="ECO:0000259" key="1">
    <source>
        <dbReference type="PROSITE" id="PS51186"/>
    </source>
</evidence>
<dbReference type="Gene3D" id="3.40.630.30">
    <property type="match status" value="1"/>
</dbReference>
<dbReference type="InterPro" id="IPR016181">
    <property type="entry name" value="Acyl_CoA_acyltransferase"/>
</dbReference>
<accession>A0A1Y2LNY3</accession>
<feature type="domain" description="N-acetyltransferase" evidence="1">
    <location>
        <begin position="32"/>
        <end position="208"/>
    </location>
</feature>
<dbReference type="EMBL" id="KZ107854">
    <property type="protein sequence ID" value="OSS45309.1"/>
    <property type="molecule type" value="Genomic_DNA"/>
</dbReference>
<dbReference type="STRING" id="105696.A0A1Y2LNY3"/>
<keyword evidence="3" id="KW-1185">Reference proteome</keyword>
<protein>
    <recommendedName>
        <fullName evidence="1">N-acetyltransferase domain-containing protein</fullName>
    </recommendedName>
</protein>